<dbReference type="OrthoDB" id="4505576at2759"/>
<evidence type="ECO:0000259" key="5">
    <source>
        <dbReference type="Pfam" id="PF00082"/>
    </source>
</evidence>
<feature type="region of interest" description="Disordered" evidence="4">
    <location>
        <begin position="1"/>
        <end position="112"/>
    </location>
</feature>
<dbReference type="OMA" id="DEEWISH"/>
<dbReference type="GO" id="GO:0004252">
    <property type="term" value="F:serine-type endopeptidase activity"/>
    <property type="evidence" value="ECO:0007669"/>
    <property type="project" value="InterPro"/>
</dbReference>
<evidence type="ECO:0000256" key="1">
    <source>
        <dbReference type="ARBA" id="ARBA00011073"/>
    </source>
</evidence>
<sequence length="655" mass="73254">MRKTRCEFNKAGNSPYAHHIQSKPSNDTKQAGIRNPSQREGTDLDGRQIAPCLGSSDRLEIEAPVALPEKQPGQPGKQTNPHESTPVQTRDVPIDVPPDGDESSPIPARGPSSYAKQVEEYLKCHYLRTRGDMVAAKILYEIRNESGQYTTFPKYKATYLDISDRPTITYREIKRIVKTLDFEDILQLVHIPQLDPLMFTATSTRQTRTSTGRIRQEISDIEKVFKHLLGDVTTIFKVTVEDLRDPPHSDMTIEECLRNRKVEIWNWKKLDMCPDVIFRAAPGLKELHLYWSGRNVVLRGWMEETGLCRLQHLERIIVHVEQVTKAIAEATYGGIRKAIKKSVFRSIDQIGPVHVALIDDGVAIQELPIESPVGITGYSCHTHPGNPTCSRPHYQSSGGHGTTMAIQIYRICPKVRLHIIKLEDHTNYENKKRYITPKSAAQAIHNAIDNQVDIISMSWTIDLPSDSEEYPDFNLLREALQRADQKNILMFCSASDRGANNPPTLPAQASGHIFRIGAARPSGQMVDYVGSPDNVDYTCPGDAVGTEKSDPCGAIKTDWHTVSSVATALAAGLAALILYCAQVRLAFSERENTRQGTTALRKLQTHDGMKKALDVMRDGSKYLAIWEVFGNSMGQFGEFSILEEVFRVATKLCPD</sequence>
<feature type="compositionally biased region" description="Polar residues" evidence="4">
    <location>
        <begin position="22"/>
        <end position="39"/>
    </location>
</feature>
<dbReference type="InterPro" id="IPR051048">
    <property type="entry name" value="Peptidase_S8/S53_subtilisin"/>
</dbReference>
<gene>
    <name evidence="6" type="ORF">ASPCADRAFT_46808</name>
</gene>
<dbReference type="PANTHER" id="PTHR43399">
    <property type="entry name" value="SUBTILISIN-RELATED"/>
    <property type="match status" value="1"/>
</dbReference>
<organism evidence="6 7">
    <name type="scientific">Aspergillus carbonarius (strain ITEM 5010)</name>
    <dbReference type="NCBI Taxonomy" id="602072"/>
    <lineage>
        <taxon>Eukaryota</taxon>
        <taxon>Fungi</taxon>
        <taxon>Dikarya</taxon>
        <taxon>Ascomycota</taxon>
        <taxon>Pezizomycotina</taxon>
        <taxon>Eurotiomycetes</taxon>
        <taxon>Eurotiomycetidae</taxon>
        <taxon>Eurotiales</taxon>
        <taxon>Aspergillaceae</taxon>
        <taxon>Aspergillus</taxon>
        <taxon>Aspergillus subgen. Circumdati</taxon>
    </lineage>
</organism>
<dbReference type="GO" id="GO:0006508">
    <property type="term" value="P:proteolysis"/>
    <property type="evidence" value="ECO:0007669"/>
    <property type="project" value="InterPro"/>
</dbReference>
<feature type="domain" description="Peptidase S8/S53" evidence="5">
    <location>
        <begin position="353"/>
        <end position="578"/>
    </location>
</feature>
<accession>A0A1R3RPQ5</accession>
<reference evidence="7" key="1">
    <citation type="journal article" date="2017" name="Genome Biol.">
        <title>Comparative genomics reveals high biological diversity and specific adaptations in the industrially and medically important fungal genus Aspergillus.</title>
        <authorList>
            <person name="de Vries R.P."/>
            <person name="Riley R."/>
            <person name="Wiebenga A."/>
            <person name="Aguilar-Osorio G."/>
            <person name="Amillis S."/>
            <person name="Uchima C.A."/>
            <person name="Anderluh G."/>
            <person name="Asadollahi M."/>
            <person name="Askin M."/>
            <person name="Barry K."/>
            <person name="Battaglia E."/>
            <person name="Bayram O."/>
            <person name="Benocci T."/>
            <person name="Braus-Stromeyer S.A."/>
            <person name="Caldana C."/>
            <person name="Canovas D."/>
            <person name="Cerqueira G.C."/>
            <person name="Chen F."/>
            <person name="Chen W."/>
            <person name="Choi C."/>
            <person name="Clum A."/>
            <person name="Dos Santos R.A."/>
            <person name="Damasio A.R."/>
            <person name="Diallinas G."/>
            <person name="Emri T."/>
            <person name="Fekete E."/>
            <person name="Flipphi M."/>
            <person name="Freyberg S."/>
            <person name="Gallo A."/>
            <person name="Gournas C."/>
            <person name="Habgood R."/>
            <person name="Hainaut M."/>
            <person name="Harispe M.L."/>
            <person name="Henrissat B."/>
            <person name="Hilden K.S."/>
            <person name="Hope R."/>
            <person name="Hossain A."/>
            <person name="Karabika E."/>
            <person name="Karaffa L."/>
            <person name="Karanyi Z."/>
            <person name="Krasevec N."/>
            <person name="Kuo A."/>
            <person name="Kusch H."/>
            <person name="LaButti K."/>
            <person name="Lagendijk E.L."/>
            <person name="Lapidus A."/>
            <person name="Levasseur A."/>
            <person name="Lindquist E."/>
            <person name="Lipzen A."/>
            <person name="Logrieco A.F."/>
            <person name="MacCabe A."/>
            <person name="Maekelae M.R."/>
            <person name="Malavazi I."/>
            <person name="Melin P."/>
            <person name="Meyer V."/>
            <person name="Mielnichuk N."/>
            <person name="Miskei M."/>
            <person name="Molnar A.P."/>
            <person name="Mule G."/>
            <person name="Ngan C.Y."/>
            <person name="Orejas M."/>
            <person name="Orosz E."/>
            <person name="Ouedraogo J.P."/>
            <person name="Overkamp K.M."/>
            <person name="Park H.-S."/>
            <person name="Perrone G."/>
            <person name="Piumi F."/>
            <person name="Punt P.J."/>
            <person name="Ram A.F."/>
            <person name="Ramon A."/>
            <person name="Rauscher S."/>
            <person name="Record E."/>
            <person name="Riano-Pachon D.M."/>
            <person name="Robert V."/>
            <person name="Roehrig J."/>
            <person name="Ruller R."/>
            <person name="Salamov A."/>
            <person name="Salih N.S."/>
            <person name="Samson R.A."/>
            <person name="Sandor E."/>
            <person name="Sanguinetti M."/>
            <person name="Schuetze T."/>
            <person name="Sepcic K."/>
            <person name="Shelest E."/>
            <person name="Sherlock G."/>
            <person name="Sophianopoulou V."/>
            <person name="Squina F.M."/>
            <person name="Sun H."/>
            <person name="Susca A."/>
            <person name="Todd R.B."/>
            <person name="Tsang A."/>
            <person name="Unkles S.E."/>
            <person name="van de Wiele N."/>
            <person name="van Rossen-Uffink D."/>
            <person name="Oliveira J.V."/>
            <person name="Vesth T.C."/>
            <person name="Visser J."/>
            <person name="Yu J.-H."/>
            <person name="Zhou M."/>
            <person name="Andersen M.R."/>
            <person name="Archer D.B."/>
            <person name="Baker S.E."/>
            <person name="Benoit I."/>
            <person name="Brakhage A.A."/>
            <person name="Braus G.H."/>
            <person name="Fischer R."/>
            <person name="Frisvad J.C."/>
            <person name="Goldman G.H."/>
            <person name="Houbraken J."/>
            <person name="Oakley B."/>
            <person name="Pocsi I."/>
            <person name="Scazzocchio C."/>
            <person name="Seiboth B."/>
            <person name="vanKuyk P.A."/>
            <person name="Wortman J."/>
            <person name="Dyer P.S."/>
            <person name="Grigoriev I.V."/>
        </authorList>
    </citation>
    <scope>NUCLEOTIDE SEQUENCE [LARGE SCALE GENOMIC DNA]</scope>
    <source>
        <strain evidence="7">ITEM 5010</strain>
    </source>
</reference>
<dbReference type="PANTHER" id="PTHR43399:SF4">
    <property type="entry name" value="CELL WALL-ASSOCIATED PROTEASE"/>
    <property type="match status" value="1"/>
</dbReference>
<dbReference type="EMBL" id="KV907498">
    <property type="protein sequence ID" value="OOF96465.1"/>
    <property type="molecule type" value="Genomic_DNA"/>
</dbReference>
<evidence type="ECO:0000256" key="4">
    <source>
        <dbReference type="SAM" id="MobiDB-lite"/>
    </source>
</evidence>
<dbReference type="InterPro" id="IPR036852">
    <property type="entry name" value="Peptidase_S8/S53_dom_sf"/>
</dbReference>
<dbReference type="SUPFAM" id="SSF52743">
    <property type="entry name" value="Subtilisin-like"/>
    <property type="match status" value="1"/>
</dbReference>
<evidence type="ECO:0000313" key="6">
    <source>
        <dbReference type="EMBL" id="OOF96465.1"/>
    </source>
</evidence>
<name>A0A1R3RPQ5_ASPC5</name>
<proteinExistence type="inferred from homology"/>
<evidence type="ECO:0000256" key="2">
    <source>
        <dbReference type="ARBA" id="ARBA00022729"/>
    </source>
</evidence>
<dbReference type="VEuPathDB" id="FungiDB:ASPCADRAFT_46808"/>
<protein>
    <recommendedName>
        <fullName evidence="5">Peptidase S8/S53 domain-containing protein</fullName>
    </recommendedName>
</protein>
<keyword evidence="3" id="KW-0865">Zymogen</keyword>
<dbReference type="CDD" id="cd07491">
    <property type="entry name" value="Peptidases_S8_7"/>
    <property type="match status" value="1"/>
</dbReference>
<dbReference type="Proteomes" id="UP000188318">
    <property type="component" value="Unassembled WGS sequence"/>
</dbReference>
<dbReference type="AlphaFoldDB" id="A0A1R3RPQ5"/>
<comment type="similarity">
    <text evidence="1">Belongs to the peptidase S8 family.</text>
</comment>
<evidence type="ECO:0000256" key="3">
    <source>
        <dbReference type="ARBA" id="ARBA00023145"/>
    </source>
</evidence>
<evidence type="ECO:0000313" key="7">
    <source>
        <dbReference type="Proteomes" id="UP000188318"/>
    </source>
</evidence>
<dbReference type="InterPro" id="IPR000209">
    <property type="entry name" value="Peptidase_S8/S53_dom"/>
</dbReference>
<feature type="compositionally biased region" description="Polar residues" evidence="4">
    <location>
        <begin position="76"/>
        <end position="88"/>
    </location>
</feature>
<dbReference type="Pfam" id="PF00082">
    <property type="entry name" value="Peptidase_S8"/>
    <property type="match status" value="1"/>
</dbReference>
<dbReference type="STRING" id="602072.A0A1R3RPQ5"/>
<dbReference type="Gene3D" id="3.40.50.200">
    <property type="entry name" value="Peptidase S8/S53 domain"/>
    <property type="match status" value="1"/>
</dbReference>
<keyword evidence="2" id="KW-0732">Signal</keyword>
<keyword evidence="7" id="KW-1185">Reference proteome</keyword>